<dbReference type="GO" id="GO:0017116">
    <property type="term" value="F:single-stranded DNA helicase activity"/>
    <property type="evidence" value="ECO:0007669"/>
    <property type="project" value="TreeGrafter"/>
</dbReference>
<evidence type="ECO:0000256" key="10">
    <source>
        <dbReference type="ARBA" id="ARBA00022806"/>
    </source>
</evidence>
<keyword evidence="6" id="KW-0963">Cytoplasm</keyword>
<keyword evidence="5" id="KW-0158">Chromosome</keyword>
<evidence type="ECO:0000256" key="12">
    <source>
        <dbReference type="ARBA" id="ARBA00023242"/>
    </source>
</evidence>
<keyword evidence="8" id="KW-0547">Nucleotide-binding</keyword>
<evidence type="ECO:0000256" key="16">
    <source>
        <dbReference type="ARBA" id="ARBA00072281"/>
    </source>
</evidence>
<dbReference type="Pfam" id="PF25894">
    <property type="entry name" value="WHD_HELB"/>
    <property type="match status" value="1"/>
</dbReference>
<dbReference type="GO" id="GO:2000042">
    <property type="term" value="P:negative regulation of double-strand break repair via homologous recombination"/>
    <property type="evidence" value="ECO:0007669"/>
    <property type="project" value="UniProtKB-ARBA"/>
</dbReference>
<evidence type="ECO:0000259" key="17">
    <source>
        <dbReference type="Pfam" id="PF25894"/>
    </source>
</evidence>
<keyword evidence="9" id="KW-0378">Hydrolase</keyword>
<evidence type="ECO:0000256" key="8">
    <source>
        <dbReference type="ARBA" id="ARBA00022741"/>
    </source>
</evidence>
<dbReference type="GO" id="GO:0016787">
    <property type="term" value="F:hydrolase activity"/>
    <property type="evidence" value="ECO:0007669"/>
    <property type="project" value="UniProtKB-KW"/>
</dbReference>
<dbReference type="PANTHER" id="PTHR43788">
    <property type="entry name" value="DNA2/NAM7 HELICASE FAMILY MEMBER"/>
    <property type="match status" value="1"/>
</dbReference>
<dbReference type="GO" id="GO:1903775">
    <property type="term" value="P:regulation of DNA double-strand break processing"/>
    <property type="evidence" value="ECO:0007669"/>
    <property type="project" value="UniProtKB-ARBA"/>
</dbReference>
<dbReference type="Gene3D" id="2.30.30.940">
    <property type="match status" value="1"/>
</dbReference>
<feature type="domain" description="DNA helicase B winged helix" evidence="17">
    <location>
        <begin position="187"/>
        <end position="297"/>
    </location>
</feature>
<dbReference type="AlphaFoldDB" id="A0A091NBH5"/>
<evidence type="ECO:0000256" key="4">
    <source>
        <dbReference type="ARBA" id="ARBA00012551"/>
    </source>
</evidence>
<proteinExistence type="inferred from homology"/>
<dbReference type="FunFam" id="3.40.50.300:FF:001523">
    <property type="entry name" value="Helicase (DNA) B"/>
    <property type="match status" value="1"/>
</dbReference>
<dbReference type="Pfam" id="PF13604">
    <property type="entry name" value="AAA_30"/>
    <property type="match status" value="1"/>
</dbReference>
<dbReference type="Proteomes" id="UP000053537">
    <property type="component" value="Unassembled WGS sequence"/>
</dbReference>
<feature type="non-terminal residue" evidence="18">
    <location>
        <position position="1"/>
    </location>
</feature>
<evidence type="ECO:0000256" key="11">
    <source>
        <dbReference type="ARBA" id="ARBA00022840"/>
    </source>
</evidence>
<dbReference type="Gene3D" id="3.40.50.300">
    <property type="entry name" value="P-loop containing nucleotide triphosphate hydrolases"/>
    <property type="match status" value="2"/>
</dbReference>
<organism evidence="18 19">
    <name type="scientific">Acanthisitta chloris</name>
    <name type="common">rifleman</name>
    <dbReference type="NCBI Taxonomy" id="57068"/>
    <lineage>
        <taxon>Eukaryota</taxon>
        <taxon>Metazoa</taxon>
        <taxon>Chordata</taxon>
        <taxon>Craniata</taxon>
        <taxon>Vertebrata</taxon>
        <taxon>Euteleostomi</taxon>
        <taxon>Archelosauria</taxon>
        <taxon>Archosauria</taxon>
        <taxon>Dinosauria</taxon>
        <taxon>Saurischia</taxon>
        <taxon>Theropoda</taxon>
        <taxon>Coelurosauria</taxon>
        <taxon>Aves</taxon>
        <taxon>Neognathae</taxon>
        <taxon>Neoaves</taxon>
        <taxon>Telluraves</taxon>
        <taxon>Australaves</taxon>
        <taxon>Passeriformes</taxon>
        <taxon>Acanthisittidae</taxon>
        <taxon>Acanthisitta</taxon>
    </lineage>
</organism>
<dbReference type="InterPro" id="IPR058839">
    <property type="entry name" value="WHD_HELB"/>
</dbReference>
<dbReference type="CDD" id="cd18809">
    <property type="entry name" value="SF1_C_RecD"/>
    <property type="match status" value="1"/>
</dbReference>
<evidence type="ECO:0000256" key="14">
    <source>
        <dbReference type="ARBA" id="ARBA00055511"/>
    </source>
</evidence>
<keyword evidence="10 18" id="KW-0347">Helicase</keyword>
<comment type="function">
    <text evidence="14">5'-3' DNA helicase involved in DNA damage response by acting as an inhibitor of DNA end resection. Recruitment to single-stranded DNA (ssDNA) following DNA damage leads to inhibit the nucleases catalyzing resection, such as EXO1, BLM and DNA2, possibly via the 5'-3' ssDNA translocase activity of HELB. As cells approach S phase, DNA end resection is promoted by the nuclear export of HELB following phosphorylation. Acts independently of TP53BP1. Unwinds duplex DNA with 5'-3' polarity. Has single-strand DNA-dependent ATPase and DNA helicase activities. Prefers ATP and dATP as substrates. During S phase, may facilitate cellular recovery from replication stress.</text>
</comment>
<evidence type="ECO:0000256" key="9">
    <source>
        <dbReference type="ARBA" id="ARBA00022801"/>
    </source>
</evidence>
<evidence type="ECO:0000256" key="13">
    <source>
        <dbReference type="ARBA" id="ARBA00047995"/>
    </source>
</evidence>
<dbReference type="GO" id="GO:0006269">
    <property type="term" value="P:DNA replication, synthesis of primer"/>
    <property type="evidence" value="ECO:0007669"/>
    <property type="project" value="UniProtKB-ARBA"/>
</dbReference>
<dbReference type="GO" id="GO:0006974">
    <property type="term" value="P:DNA damage response"/>
    <property type="evidence" value="ECO:0007669"/>
    <property type="project" value="UniProtKB-ARBA"/>
</dbReference>
<evidence type="ECO:0000313" key="18">
    <source>
        <dbReference type="EMBL" id="KFP86841.1"/>
    </source>
</evidence>
<keyword evidence="7" id="KW-0597">Phosphoprotein</keyword>
<dbReference type="InterPro" id="IPR050534">
    <property type="entry name" value="Coronavir_polyprotein_1ab"/>
</dbReference>
<evidence type="ECO:0000256" key="1">
    <source>
        <dbReference type="ARBA" id="ARBA00004123"/>
    </source>
</evidence>
<comment type="subcellular location">
    <subcellularLocation>
        <location evidence="2">Chromosome</location>
    </subcellularLocation>
    <subcellularLocation>
        <location evidence="3">Cytoplasm</location>
    </subcellularLocation>
    <subcellularLocation>
        <location evidence="1">Nucleus</location>
    </subcellularLocation>
</comment>
<dbReference type="InterPro" id="IPR027417">
    <property type="entry name" value="P-loop_NTPase"/>
</dbReference>
<gene>
    <name evidence="18" type="ORF">N310_07690</name>
</gene>
<dbReference type="EC" id="3.6.4.12" evidence="4"/>
<feature type="non-terminal residue" evidence="18">
    <location>
        <position position="876"/>
    </location>
</feature>
<evidence type="ECO:0000256" key="2">
    <source>
        <dbReference type="ARBA" id="ARBA00004286"/>
    </source>
</evidence>
<keyword evidence="12" id="KW-0539">Nucleus</keyword>
<evidence type="ECO:0000256" key="15">
    <source>
        <dbReference type="ARBA" id="ARBA00061441"/>
    </source>
</evidence>
<comment type="similarity">
    <text evidence="15">Belongs to the RecD family. HELB subfamily.</text>
</comment>
<reference evidence="18 19" key="1">
    <citation type="submission" date="2014-04" db="EMBL/GenBank/DDBJ databases">
        <title>Genome evolution of avian class.</title>
        <authorList>
            <person name="Zhang G."/>
            <person name="Li C."/>
        </authorList>
    </citation>
    <scope>NUCLEOTIDE SEQUENCE [LARGE SCALE GENOMIC DNA]</scope>
    <source>
        <strain evidence="18">BGI_N310</strain>
    </source>
</reference>
<dbReference type="PANTHER" id="PTHR43788:SF6">
    <property type="entry name" value="DNA HELICASE B"/>
    <property type="match status" value="1"/>
</dbReference>
<evidence type="ECO:0000256" key="3">
    <source>
        <dbReference type="ARBA" id="ARBA00004496"/>
    </source>
</evidence>
<keyword evidence="19" id="KW-1185">Reference proteome</keyword>
<dbReference type="CDD" id="cd17933">
    <property type="entry name" value="DEXSc_RecD-like"/>
    <property type="match status" value="1"/>
</dbReference>
<protein>
    <recommendedName>
        <fullName evidence="16">DNA helicase B</fullName>
        <ecNumber evidence="4">3.6.4.12</ecNumber>
    </recommendedName>
</protein>
<dbReference type="EMBL" id="KK845069">
    <property type="protein sequence ID" value="KFP86841.1"/>
    <property type="molecule type" value="Genomic_DNA"/>
</dbReference>
<evidence type="ECO:0000256" key="5">
    <source>
        <dbReference type="ARBA" id="ARBA00022454"/>
    </source>
</evidence>
<evidence type="ECO:0000256" key="7">
    <source>
        <dbReference type="ARBA" id="ARBA00022553"/>
    </source>
</evidence>
<dbReference type="GO" id="GO:0005737">
    <property type="term" value="C:cytoplasm"/>
    <property type="evidence" value="ECO:0007669"/>
    <property type="project" value="UniProtKB-SubCell"/>
</dbReference>
<keyword evidence="11" id="KW-0067">ATP-binding</keyword>
<sequence length="876" mass="100498">SVIIQEDGSKKEYEVVGRFPLVDPWWKVCVKAIKMGSKYFVQEYPFYSLRTDIEENNRQIFSLFLKECGVPDCLKENFFTWLPTDTVLSFRNLVEKLEQFQVSHVKPGRSRSKTNDYDIFYYVSKSFAGKVVLVALTFPVILEFLPILLPRHFCCLLDMVSWQRKAEESNGADGEEADFQDEMLTKLDKILKNEPWKLGFSRKIVYKELKLSYCEATWAAFRQCDRLLWKIPELQKNALILYDKLKKQCREMGHTYEDQDELACFVSKDMSIEHVWQSLKFLKDQEIVIREKKLVFLRHLYNSEKDIAMYIGRLLSNHTWKLDADVRKILNISETSRETVDSKITITQAHEMEHLKENNPDNQNGENHFLEKEVGSVSDTQIKREIDSDQVMAVEKICSNPVTIISGKGGCGKSTVVSCLFRHLKQMEKEVEAASKDFEEDLDASDEWNTLGHHWESENTYDKKLLNVLFTAPTGRAASLLSEKTKLPAYTLHQIICSFKSWRQSERAQPWKFSTVTVLIVDEGSLVSVHILSLILKLLCEHAQLAKLIILGDTRQLPSIDPGNMLADVFEGLKPRGFSVELRTNHRAESQLIVDNASRISHRQLPEFDEVLQVSAWNGEMTVPSPEKKFILIALPAGGNCDSMCVQAICDLQTAIKTLLKKGPGLEDAEQSQFIAFRRQDCNLINELCCQHYSNHLTRDHKKRLSFQIGDKISCMRNTYLKDLLPGCGFGEGSNGHGETTITAGAAEDDRRLCNGDIFFITGDVEIDKQRLLTISSTCGSTFTVKYKALKKLCHIKHAWARTIHTFQGSEEKTVVYVVGHPGRQHWQHVYTAVTRGRCRVYVVAEELHLRRAVTNKNMPRKTRLQRFLREVIAET</sequence>
<evidence type="ECO:0000313" key="19">
    <source>
        <dbReference type="Proteomes" id="UP000053537"/>
    </source>
</evidence>
<dbReference type="SUPFAM" id="SSF52540">
    <property type="entry name" value="P-loop containing nucleoside triphosphate hydrolases"/>
    <property type="match status" value="2"/>
</dbReference>
<comment type="catalytic activity">
    <reaction evidence="13">
        <text>ATP + H2O = ADP + phosphate + H(+)</text>
        <dbReference type="Rhea" id="RHEA:13065"/>
        <dbReference type="ChEBI" id="CHEBI:15377"/>
        <dbReference type="ChEBI" id="CHEBI:15378"/>
        <dbReference type="ChEBI" id="CHEBI:30616"/>
        <dbReference type="ChEBI" id="CHEBI:43474"/>
        <dbReference type="ChEBI" id="CHEBI:456216"/>
        <dbReference type="EC" id="3.6.4.12"/>
    </reaction>
</comment>
<dbReference type="GO" id="GO:0005634">
    <property type="term" value="C:nucleus"/>
    <property type="evidence" value="ECO:0007669"/>
    <property type="project" value="UniProtKB-SubCell"/>
</dbReference>
<name>A0A091NBH5_9PASS</name>
<evidence type="ECO:0000256" key="6">
    <source>
        <dbReference type="ARBA" id="ARBA00022490"/>
    </source>
</evidence>
<accession>A0A091NBH5</accession>
<dbReference type="GO" id="GO:0005524">
    <property type="term" value="F:ATP binding"/>
    <property type="evidence" value="ECO:0007669"/>
    <property type="project" value="UniProtKB-KW"/>
</dbReference>
<dbReference type="GO" id="GO:0005694">
    <property type="term" value="C:chromosome"/>
    <property type="evidence" value="ECO:0007669"/>
    <property type="project" value="UniProtKB-SubCell"/>
</dbReference>